<organism evidence="2 3">
    <name type="scientific">Kroppenstedtia pulmonis</name>
    <dbReference type="NCBI Taxonomy" id="1380685"/>
    <lineage>
        <taxon>Bacteria</taxon>
        <taxon>Bacillati</taxon>
        <taxon>Bacillota</taxon>
        <taxon>Bacilli</taxon>
        <taxon>Bacillales</taxon>
        <taxon>Thermoactinomycetaceae</taxon>
        <taxon>Kroppenstedtia</taxon>
    </lineage>
</organism>
<dbReference type="EMBL" id="CP048104">
    <property type="protein sequence ID" value="QKG84283.1"/>
    <property type="molecule type" value="Genomic_DNA"/>
</dbReference>
<keyword evidence="1" id="KW-0812">Transmembrane</keyword>
<sequence length="219" mass="25360">MGWLFLVAGIGVMGVFVLSPVRVFVVYYRRGEDDQLKTQIRLLWGLIRLRYEMSMADLTEKGLQVKEKGVPKSPGKKKRRRKRITLATLQRWARESRYLQERIVHLYDVLRRFFSQVVCERLTWVSDIGTGDAAETGVLTGVVWSVKTTMIGMLGSYIRWGRSPDLDVRPFFEKEILDTNLNCIIRFRVGHAILAVLRLLTRIHGKGSEKNWQSTLYKA</sequence>
<accession>A0A7D3Y1K2</accession>
<dbReference type="RefSeq" id="WP_173221834.1">
    <property type="nucleotide sequence ID" value="NZ_CP048104.1"/>
</dbReference>
<evidence type="ECO:0000313" key="3">
    <source>
        <dbReference type="Proteomes" id="UP000503088"/>
    </source>
</evidence>
<dbReference type="AlphaFoldDB" id="A0A7D3Y1K2"/>
<name>A0A7D3Y1K2_9BACL</name>
<gene>
    <name evidence="2" type="ORF">GXN76_07210</name>
</gene>
<keyword evidence="3" id="KW-1185">Reference proteome</keyword>
<reference evidence="2 3" key="1">
    <citation type="submission" date="2020-01" db="EMBL/GenBank/DDBJ databases">
        <authorList>
            <person name="Gulvik C.A."/>
            <person name="Batra D.G."/>
        </authorList>
    </citation>
    <scope>NUCLEOTIDE SEQUENCE [LARGE SCALE GENOMIC DNA]</scope>
    <source>
        <strain evidence="2 3">W9323</strain>
    </source>
</reference>
<dbReference type="Proteomes" id="UP000503088">
    <property type="component" value="Chromosome"/>
</dbReference>
<feature type="transmembrane region" description="Helical" evidence="1">
    <location>
        <begin position="6"/>
        <end position="28"/>
    </location>
</feature>
<proteinExistence type="predicted"/>
<evidence type="ECO:0000313" key="2">
    <source>
        <dbReference type="EMBL" id="QKG84283.1"/>
    </source>
</evidence>
<keyword evidence="1" id="KW-1133">Transmembrane helix</keyword>
<evidence type="ECO:0000256" key="1">
    <source>
        <dbReference type="SAM" id="Phobius"/>
    </source>
</evidence>
<dbReference type="KEGG" id="kpul:GXN76_07210"/>
<protein>
    <submittedName>
        <fullName evidence="2">DUF2953 domain-containing protein</fullName>
    </submittedName>
</protein>
<keyword evidence="1" id="KW-0472">Membrane</keyword>
<dbReference type="InterPro" id="IPR021338">
    <property type="entry name" value="DUF2953"/>
</dbReference>
<dbReference type="Pfam" id="PF11167">
    <property type="entry name" value="DUF2953"/>
    <property type="match status" value="1"/>
</dbReference>